<feature type="active site" description="Charge relay system" evidence="6">
    <location>
        <position position="415"/>
    </location>
</feature>
<dbReference type="InterPro" id="IPR036709">
    <property type="entry name" value="Autotransporte_beta_dom_sf"/>
</dbReference>
<dbReference type="InterPro" id="IPR022398">
    <property type="entry name" value="Peptidase_S8_His-AS"/>
</dbReference>
<dbReference type="NCBIfam" id="TIGR02601">
    <property type="entry name" value="autotrns_rpt"/>
    <property type="match status" value="1"/>
</dbReference>
<dbReference type="InterPro" id="IPR000209">
    <property type="entry name" value="Peptidase_S8/S53_dom"/>
</dbReference>
<dbReference type="Pfam" id="PF03797">
    <property type="entry name" value="Autotransporter"/>
    <property type="match status" value="1"/>
</dbReference>
<dbReference type="InterPro" id="IPR006315">
    <property type="entry name" value="OM_autotransptr_brl_dom"/>
</dbReference>
<dbReference type="GO" id="GO:0006508">
    <property type="term" value="P:proteolysis"/>
    <property type="evidence" value="ECO:0007669"/>
    <property type="project" value="UniProtKB-KW"/>
</dbReference>
<dbReference type="PANTHER" id="PTHR43806:SF11">
    <property type="entry name" value="CEREVISIN-RELATED"/>
    <property type="match status" value="1"/>
</dbReference>
<dbReference type="GO" id="GO:0019867">
    <property type="term" value="C:outer membrane"/>
    <property type="evidence" value="ECO:0007669"/>
    <property type="project" value="InterPro"/>
</dbReference>
<feature type="active site" description="Charge relay system" evidence="6">
    <location>
        <position position="132"/>
    </location>
</feature>
<evidence type="ECO:0000256" key="1">
    <source>
        <dbReference type="ARBA" id="ARBA00011073"/>
    </source>
</evidence>
<keyword evidence="5 6" id="KW-0720">Serine protease</keyword>
<dbReference type="PANTHER" id="PTHR43806">
    <property type="entry name" value="PEPTIDASE S8"/>
    <property type="match status" value="1"/>
</dbReference>
<dbReference type="PROSITE" id="PS51208">
    <property type="entry name" value="AUTOTRANSPORTER"/>
    <property type="match status" value="1"/>
</dbReference>
<comment type="caution">
    <text evidence="9">The sequence shown here is derived from an EMBL/GenBank/DDBJ whole genome shotgun (WGS) entry which is preliminary data.</text>
</comment>
<dbReference type="InterPro" id="IPR015500">
    <property type="entry name" value="Peptidase_S8_subtilisin-rel"/>
</dbReference>
<dbReference type="NCBIfam" id="TIGR01414">
    <property type="entry name" value="autotrans_barl"/>
    <property type="match status" value="1"/>
</dbReference>
<dbReference type="PROSITE" id="PS00137">
    <property type="entry name" value="SUBTILASE_HIS"/>
    <property type="match status" value="1"/>
</dbReference>
<dbReference type="InterPro" id="IPR034061">
    <property type="entry name" value="Peptidases_S8_Autotransporter"/>
</dbReference>
<evidence type="ECO:0000256" key="7">
    <source>
        <dbReference type="SAM" id="MobiDB-lite"/>
    </source>
</evidence>
<gene>
    <name evidence="9" type="ORF">ALP36_04850</name>
</gene>
<dbReference type="InterPro" id="IPR023828">
    <property type="entry name" value="Peptidase_S8_Ser-AS"/>
</dbReference>
<proteinExistence type="inferred from homology"/>
<evidence type="ECO:0000313" key="9">
    <source>
        <dbReference type="EMBL" id="RMU05160.1"/>
    </source>
</evidence>
<evidence type="ECO:0000259" key="8">
    <source>
        <dbReference type="PROSITE" id="PS51208"/>
    </source>
</evidence>
<reference evidence="9 10" key="1">
    <citation type="submission" date="2018-08" db="EMBL/GenBank/DDBJ databases">
        <title>Recombination of ecologically and evolutionarily significant loci maintains genetic cohesion in the Pseudomonas syringae species complex.</title>
        <authorList>
            <person name="Dillon M."/>
            <person name="Thakur S."/>
            <person name="Almeida R.N.D."/>
            <person name="Weir B.S."/>
            <person name="Guttman D.S."/>
        </authorList>
    </citation>
    <scope>NUCLEOTIDE SEQUENCE [LARGE SCALE GENOMIC DNA]</scope>
    <source>
        <strain evidence="9 10">ICMP 9829</strain>
    </source>
</reference>
<evidence type="ECO:0000256" key="5">
    <source>
        <dbReference type="ARBA" id="ARBA00022825"/>
    </source>
</evidence>
<sequence length="1081" mass="111980">MAVLTQAVPNSNPSPQPKRTTRMQMHARADSCALTKDGSFMKDASTTRHTSVTPLRQAIRAINRASCGALACYLATLGVAHAAPYVEAGLAGNAASWRSAEFNADWGLGAINADQAYAAGYSGKGIKLGIFDQPVYAPHPEFSSANKVVNLVTSGIREYTDPYIPVKAGDAFRYDGAPTLDSGGKLGKLGNHGTHVGGIAGGDRDGGPMHGVAYNAQILSADNGDPGPEDGIVLGNDGAVYQAGWNALVNSGARVINNSWGIGITDRFDKGGRDPAFPHFTVQDAQVQFDQIRQILGTRPGGAYQGAIDAARSGVVTIFAAGNDYNLNNPDAMAGLGYFVPGIAPNWLTVAALQQNPDAAAAATTPYTLSTFSSRCGYTASFCVSAPGTRIYSSVLNGTSLEDLTVGWANKNGTSMAAPYVAGSMAVLMERFPYMTGAQVADVLKTTATDLGAPGVDALYGWGMINLGKAVNGPSMFVTEADIPAEFRINGAYGDSQFVVDLPGVGAIVDAGKPTQRTCTGPQCGLDVWSNTISGHGGLTKQGIGTLVLSGANSYSGPTLVNQGRLAINGSLASAVTVNNGGVLGGNGSVASLTANQGGTVAPGNSIGTLQVAGELNLTPGSTYAVELSPTASDRIVVGGTATVSGANMALTLENESAALLSSNQARSVIGRQYNVLQAAGGIQGQFGSVVDDYAFLAGNLAYTGSGVTLALERNGDSFASAAQSDNQRSVAQAIEQLSAGNSVYESVILSPDTATARRAFTQLSGEVHPAIATQLINDSRQLRDAVGDRLRVAGLYDQPAPGSEDNSVWVKALGAWGKNAGSSDAASSTSSLGGLLAGVDGLINDHTRVGAMAGYSDTSLSLGDDTHSRASADSYHLGAYIGHEQGPLRLTAGASHSWHRIDVKRDLQFGAFSDRQKVKRDAQSSQVFTEAAYRLNLQPLTLEPFANLAYVHFDSDSFTEKGGATALKGGDDTRDTVLSTLGMRAGNRFNLNDTQKLDVSATLGWQHNLSDTSAEQHLAFASAGNSFNTQSVSMDRDAAVVGARASLALGKDARINLDYNGLLGARDKTHGVGLSLDWQF</sequence>
<dbReference type="Proteomes" id="UP000274212">
    <property type="component" value="Unassembled WGS sequence"/>
</dbReference>
<accession>A0A3M4UAW9</accession>
<dbReference type="AlphaFoldDB" id="A0A3M4UAW9"/>
<keyword evidence="3" id="KW-0732">Signal</keyword>
<comment type="similarity">
    <text evidence="1 6">Belongs to the peptidase S8 family.</text>
</comment>
<feature type="domain" description="Autotransporter" evidence="8">
    <location>
        <begin position="802"/>
        <end position="1081"/>
    </location>
</feature>
<name>A0A3M4UAW9_9PSED</name>
<dbReference type="InterPro" id="IPR005546">
    <property type="entry name" value="Autotransporte_beta"/>
</dbReference>
<organism evidence="9 10">
    <name type="scientific">Pseudomonas syringae pv. coriandricola</name>
    <dbReference type="NCBI Taxonomy" id="264453"/>
    <lineage>
        <taxon>Bacteria</taxon>
        <taxon>Pseudomonadati</taxon>
        <taxon>Pseudomonadota</taxon>
        <taxon>Gammaproteobacteria</taxon>
        <taxon>Pseudomonadales</taxon>
        <taxon>Pseudomonadaceae</taxon>
        <taxon>Pseudomonas</taxon>
    </lineage>
</organism>
<dbReference type="Gene3D" id="3.40.50.200">
    <property type="entry name" value="Peptidase S8/S53 domain"/>
    <property type="match status" value="1"/>
</dbReference>
<feature type="region of interest" description="Disordered" evidence="7">
    <location>
        <begin position="1"/>
        <end position="22"/>
    </location>
</feature>
<dbReference type="SMART" id="SM00869">
    <property type="entry name" value="Autotransporter"/>
    <property type="match status" value="1"/>
</dbReference>
<dbReference type="CDD" id="cd04848">
    <property type="entry name" value="Peptidases_S8_Autotransporter_serine_protease_like"/>
    <property type="match status" value="1"/>
</dbReference>
<feature type="active site" description="Charge relay system" evidence="6">
    <location>
        <position position="192"/>
    </location>
</feature>
<evidence type="ECO:0000256" key="4">
    <source>
        <dbReference type="ARBA" id="ARBA00022801"/>
    </source>
</evidence>
<dbReference type="EMBL" id="RBTT01000309">
    <property type="protein sequence ID" value="RMU05160.1"/>
    <property type="molecule type" value="Genomic_DNA"/>
</dbReference>
<dbReference type="PROSITE" id="PS00138">
    <property type="entry name" value="SUBTILASE_SER"/>
    <property type="match status" value="1"/>
</dbReference>
<evidence type="ECO:0000256" key="6">
    <source>
        <dbReference type="PROSITE-ProRule" id="PRU01240"/>
    </source>
</evidence>
<dbReference type="SUPFAM" id="SSF103515">
    <property type="entry name" value="Autotransporter"/>
    <property type="match status" value="1"/>
</dbReference>
<dbReference type="GO" id="GO:0004252">
    <property type="term" value="F:serine-type endopeptidase activity"/>
    <property type="evidence" value="ECO:0007669"/>
    <property type="project" value="UniProtKB-UniRule"/>
</dbReference>
<dbReference type="SUPFAM" id="SSF52743">
    <property type="entry name" value="Subtilisin-like"/>
    <property type="match status" value="1"/>
</dbReference>
<evidence type="ECO:0000256" key="2">
    <source>
        <dbReference type="ARBA" id="ARBA00022670"/>
    </source>
</evidence>
<evidence type="ECO:0000313" key="10">
    <source>
        <dbReference type="Proteomes" id="UP000274212"/>
    </source>
</evidence>
<dbReference type="InterPro" id="IPR050131">
    <property type="entry name" value="Peptidase_S8_subtilisin-like"/>
</dbReference>
<dbReference type="PROSITE" id="PS51892">
    <property type="entry name" value="SUBTILASE"/>
    <property type="match status" value="1"/>
</dbReference>
<protein>
    <submittedName>
        <fullName evidence="9">Outer membrane autotransporter barrel</fullName>
    </submittedName>
</protein>
<dbReference type="Pfam" id="PF00082">
    <property type="entry name" value="Peptidase_S8"/>
    <property type="match status" value="1"/>
</dbReference>
<evidence type="ECO:0000256" key="3">
    <source>
        <dbReference type="ARBA" id="ARBA00022729"/>
    </source>
</evidence>
<dbReference type="InterPro" id="IPR013425">
    <property type="entry name" value="Autotrns_rpt"/>
</dbReference>
<dbReference type="Gene3D" id="2.40.128.130">
    <property type="entry name" value="Autotransporter beta-domain"/>
    <property type="match status" value="1"/>
</dbReference>
<dbReference type="Pfam" id="PF12951">
    <property type="entry name" value="PATR"/>
    <property type="match status" value="1"/>
</dbReference>
<dbReference type="PRINTS" id="PR00723">
    <property type="entry name" value="SUBTILISIN"/>
</dbReference>
<keyword evidence="2 6" id="KW-0645">Protease</keyword>
<dbReference type="InterPro" id="IPR036852">
    <property type="entry name" value="Peptidase_S8/S53_dom_sf"/>
</dbReference>
<keyword evidence="4 6" id="KW-0378">Hydrolase</keyword>